<accession>A0A409XS91</accession>
<dbReference type="EMBL" id="NHYD01000693">
    <property type="protein sequence ID" value="PPQ93574.1"/>
    <property type="molecule type" value="Genomic_DNA"/>
</dbReference>
<keyword evidence="2" id="KW-1185">Reference proteome</keyword>
<dbReference type="InParanoid" id="A0A409XS91"/>
<organism evidence="1 2">
    <name type="scientific">Psilocybe cyanescens</name>
    <dbReference type="NCBI Taxonomy" id="93625"/>
    <lineage>
        <taxon>Eukaryota</taxon>
        <taxon>Fungi</taxon>
        <taxon>Dikarya</taxon>
        <taxon>Basidiomycota</taxon>
        <taxon>Agaricomycotina</taxon>
        <taxon>Agaricomycetes</taxon>
        <taxon>Agaricomycetidae</taxon>
        <taxon>Agaricales</taxon>
        <taxon>Agaricineae</taxon>
        <taxon>Strophariaceae</taxon>
        <taxon>Psilocybe</taxon>
    </lineage>
</organism>
<sequence length="187" mass="21798">MYPMNILAGTDDLEVGKTYVINISGTSRVWTAVKNDVYLRDYDPDDKMQLFRATLDDKKRWGFYSDAYGKRVGRNRYENVKCEYDYDTQGSWECFVAIEEVEPGARRFYMTVYDEHRPLRKIMTYYGDYFTIQEEGEHVTFGLTKIDIWYVQEAAFTSNLMGSWIDSAISRLYGLPIGLSIGTPLNK</sequence>
<protein>
    <submittedName>
        <fullName evidence="1">Uncharacterized protein</fullName>
    </submittedName>
</protein>
<dbReference type="AlphaFoldDB" id="A0A409XS91"/>
<proteinExistence type="predicted"/>
<dbReference type="Proteomes" id="UP000283269">
    <property type="component" value="Unassembled WGS sequence"/>
</dbReference>
<dbReference type="OrthoDB" id="3177321at2759"/>
<gene>
    <name evidence="1" type="ORF">CVT25_005566</name>
</gene>
<dbReference type="STRING" id="93625.A0A409XS91"/>
<evidence type="ECO:0000313" key="1">
    <source>
        <dbReference type="EMBL" id="PPQ93574.1"/>
    </source>
</evidence>
<name>A0A409XS91_PSICY</name>
<comment type="caution">
    <text evidence="1">The sequence shown here is derived from an EMBL/GenBank/DDBJ whole genome shotgun (WGS) entry which is preliminary data.</text>
</comment>
<evidence type="ECO:0000313" key="2">
    <source>
        <dbReference type="Proteomes" id="UP000283269"/>
    </source>
</evidence>
<reference evidence="1 2" key="1">
    <citation type="journal article" date="2018" name="Evol. Lett.">
        <title>Horizontal gene cluster transfer increased hallucinogenic mushroom diversity.</title>
        <authorList>
            <person name="Reynolds H.T."/>
            <person name="Vijayakumar V."/>
            <person name="Gluck-Thaler E."/>
            <person name="Korotkin H.B."/>
            <person name="Matheny P.B."/>
            <person name="Slot J.C."/>
        </authorList>
    </citation>
    <scope>NUCLEOTIDE SEQUENCE [LARGE SCALE GENOMIC DNA]</scope>
    <source>
        <strain evidence="1 2">2631</strain>
    </source>
</reference>